<evidence type="ECO:0000256" key="1">
    <source>
        <dbReference type="SAM" id="MobiDB-lite"/>
    </source>
</evidence>
<sequence length="923" mass="101491">MHAHNTIRSPNLIPIASSPSTYQGICGSLDPQTRSKKTKSGWRYIQLTDSQDELRVLLPPRPAAIYANMLKVEAYNLAKNPNDPETLREIQEIQYLKDVMVKRCQKLAEDTIRVYSATQGSRSVSVVEAPLDFKVQRLENWWERMEPRVKTKSHSSHSKRQAHAERRSRVQATNSTTTISPTKSRVHGAPVAPTNAVVETQFVAEAHTSPAAPKKRPAPLAVPQAGQTHSAQSSPLIPHAPRSPNVASRRASVQVASLQSSRATQQQQPSGYRPVYSNNQVASPMQTPYNPSFDPNQSLAVHQSHPTPATTQLGIPVSAYSPSATGSVDKQHIYGSADALAEAVPQADPSLLKDRFLATYMTSPSNSTSSPSSNGSKPPAHPPQNLAVGRENAVAYLHAGAGHATHTRLHSYSMPVPGTAGSSNSEKEHRRRATVDCDDTDRSVPRPKGYMYSANAVYTKNQDVSPESRHNENAYSMQGARNPDDDHSPSAVHRIARMYNYNLVPGGSPQSSTGSKGSPHLQGSPGASYFLESSLHSQNSPGKGAHQARGYGSNLTVDQAHAYSKGSNGSPTLLPPDPALSRSRRGSDDHDINASRQVLTPQVNSATGHAPRQLRRTDSRRDLRDPQPTGAGLVDRPVVPPPEYYAPQARSPRSGAIVALTGQQVPEAERYQRGRSRRSPRRHYDASPHRRDAVIPDMAALTPMGSNRNSRYTSGGSSVSEPVIPDVSLIIEADHIRNRGDRVRRRLVPFQSSSEEGGSRYASDFDPSDYSSSDDEDDDYYKRPYRPRDGYGSGYTTEAEGVKHRAPSRPQSRSPSRGILKRSSSVCSQRSSKSVRLEIPRDRRALEEVRDAEDKVDRVRKLLDDLQRRKGRTKTTDTEMQKATEALDEAKRSLKEKDDEYQAILSAMKLKRAEQNEPEARYV</sequence>
<dbReference type="OrthoDB" id="3258282at2759"/>
<evidence type="ECO:0000313" key="3">
    <source>
        <dbReference type="Proteomes" id="UP000757232"/>
    </source>
</evidence>
<dbReference type="AlphaFoldDB" id="A0A9Q5NAF9"/>
<feature type="compositionally biased region" description="Polar residues" evidence="1">
    <location>
        <begin position="225"/>
        <end position="235"/>
    </location>
</feature>
<evidence type="ECO:0000313" key="2">
    <source>
        <dbReference type="EMBL" id="OCB90108.1"/>
    </source>
</evidence>
<keyword evidence="3" id="KW-1185">Reference proteome</keyword>
<accession>A0A9Q5NAF9</accession>
<reference evidence="2" key="1">
    <citation type="submission" date="2016-06" db="EMBL/GenBank/DDBJ databases">
        <title>Draft Genome sequence of the fungus Inonotus baumii.</title>
        <authorList>
            <person name="Zhu H."/>
            <person name="Lin W."/>
        </authorList>
    </citation>
    <scope>NUCLEOTIDE SEQUENCE</scope>
    <source>
        <strain evidence="2">821</strain>
    </source>
</reference>
<feature type="compositionally biased region" description="Polar residues" evidence="1">
    <location>
        <begin position="594"/>
        <end position="607"/>
    </location>
</feature>
<protein>
    <submittedName>
        <fullName evidence="2">Uncharacterized protein</fullName>
    </submittedName>
</protein>
<feature type="region of interest" description="Disordered" evidence="1">
    <location>
        <begin position="410"/>
        <end position="490"/>
    </location>
</feature>
<feature type="compositionally biased region" description="Low complexity" evidence="1">
    <location>
        <begin position="761"/>
        <end position="771"/>
    </location>
</feature>
<dbReference type="EMBL" id="LNZH02000141">
    <property type="protein sequence ID" value="OCB90108.1"/>
    <property type="molecule type" value="Genomic_DNA"/>
</dbReference>
<feature type="region of interest" description="Disordered" evidence="1">
    <location>
        <begin position="502"/>
        <end position="722"/>
    </location>
</feature>
<feature type="compositionally biased region" description="Polar residues" evidence="1">
    <location>
        <begin position="704"/>
        <end position="720"/>
    </location>
</feature>
<proteinExistence type="predicted"/>
<feature type="region of interest" description="Disordered" evidence="1">
    <location>
        <begin position="207"/>
        <end position="316"/>
    </location>
</feature>
<feature type="compositionally biased region" description="Low complexity" evidence="1">
    <location>
        <begin position="808"/>
        <end position="834"/>
    </location>
</feature>
<feature type="compositionally biased region" description="Basic and acidic residues" evidence="1">
    <location>
        <begin position="868"/>
        <end position="882"/>
    </location>
</feature>
<feature type="region of interest" description="Disordered" evidence="1">
    <location>
        <begin position="868"/>
        <end position="894"/>
    </location>
</feature>
<feature type="compositionally biased region" description="Basic and acidic residues" evidence="1">
    <location>
        <begin position="780"/>
        <end position="789"/>
    </location>
</feature>
<comment type="caution">
    <text evidence="2">The sequence shown here is derived from an EMBL/GenBank/DDBJ whole genome shotgun (WGS) entry which is preliminary data.</text>
</comment>
<feature type="region of interest" description="Disordered" evidence="1">
    <location>
        <begin position="747"/>
        <end position="835"/>
    </location>
</feature>
<feature type="compositionally biased region" description="Basic residues" evidence="1">
    <location>
        <begin position="150"/>
        <end position="161"/>
    </location>
</feature>
<feature type="compositionally biased region" description="Polar residues" evidence="1">
    <location>
        <begin position="170"/>
        <end position="183"/>
    </location>
</feature>
<organism evidence="2 3">
    <name type="scientific">Sanghuangporus baumii</name>
    <name type="common">Phellinus baumii</name>
    <dbReference type="NCBI Taxonomy" id="108892"/>
    <lineage>
        <taxon>Eukaryota</taxon>
        <taxon>Fungi</taxon>
        <taxon>Dikarya</taxon>
        <taxon>Basidiomycota</taxon>
        <taxon>Agaricomycotina</taxon>
        <taxon>Agaricomycetes</taxon>
        <taxon>Hymenochaetales</taxon>
        <taxon>Hymenochaetaceae</taxon>
        <taxon>Sanghuangporus</taxon>
    </lineage>
</organism>
<dbReference type="Proteomes" id="UP000757232">
    <property type="component" value="Unassembled WGS sequence"/>
</dbReference>
<feature type="compositionally biased region" description="Polar residues" evidence="1">
    <location>
        <begin position="456"/>
        <end position="465"/>
    </location>
</feature>
<name>A0A9Q5NAF9_SANBA</name>
<feature type="compositionally biased region" description="Polar residues" evidence="1">
    <location>
        <begin position="254"/>
        <end position="313"/>
    </location>
</feature>
<feature type="compositionally biased region" description="Basic and acidic residues" evidence="1">
    <location>
        <begin position="615"/>
        <end position="625"/>
    </location>
</feature>
<feature type="compositionally biased region" description="Low complexity" evidence="1">
    <location>
        <begin position="362"/>
        <end position="374"/>
    </location>
</feature>
<feature type="region of interest" description="Disordered" evidence="1">
    <location>
        <begin position="147"/>
        <end position="190"/>
    </location>
</feature>
<feature type="region of interest" description="Disordered" evidence="1">
    <location>
        <begin position="362"/>
        <end position="386"/>
    </location>
</feature>
<feature type="compositionally biased region" description="Basic and acidic residues" evidence="1">
    <location>
        <begin position="682"/>
        <end position="694"/>
    </location>
</feature>
<gene>
    <name evidence="2" type="ORF">A7U60_g2667</name>
</gene>